<dbReference type="PRINTS" id="PR00111">
    <property type="entry name" value="ABHYDROLASE"/>
</dbReference>
<sequence>MLPFRDHGPTDAQPLFLLLHFFGGSHREWDGVVALLQDRHRLIAADMAGFGEAASLEGFSVDAMCSRIRGILSYLAPAPVILVSHSMTGKAAMVVAAQPPSNLVGLVLVAPSPLAGEPMDDAARAEMRIANTTRARAEQFTRNGFAHAPSAEIFEIAVEDVLRSSDAAFHAWPDDGTREDWSGRVTSLQVKALLVVGEKDKAIDPELQRSQTLPLVAATGGRMHLLPDTAHLIPYEQPEQLANILEEFAREV</sequence>
<dbReference type="SUPFAM" id="SSF53474">
    <property type="entry name" value="alpha/beta-Hydrolases"/>
    <property type="match status" value="1"/>
</dbReference>
<keyword evidence="4" id="KW-1185">Reference proteome</keyword>
<evidence type="ECO:0000256" key="1">
    <source>
        <dbReference type="ARBA" id="ARBA00022801"/>
    </source>
</evidence>
<dbReference type="InterPro" id="IPR000073">
    <property type="entry name" value="AB_hydrolase_1"/>
</dbReference>
<keyword evidence="1 3" id="KW-0378">Hydrolase</keyword>
<proteinExistence type="predicted"/>
<dbReference type="Pfam" id="PF12697">
    <property type="entry name" value="Abhydrolase_6"/>
    <property type="match status" value="1"/>
</dbReference>
<dbReference type="InterPro" id="IPR029058">
    <property type="entry name" value="AB_hydrolase_fold"/>
</dbReference>
<feature type="domain" description="AB hydrolase-1" evidence="2">
    <location>
        <begin position="17"/>
        <end position="243"/>
    </location>
</feature>
<evidence type="ECO:0000313" key="3">
    <source>
        <dbReference type="EMBL" id="MFN2976656.1"/>
    </source>
</evidence>
<dbReference type="GO" id="GO:0016787">
    <property type="term" value="F:hydrolase activity"/>
    <property type="evidence" value="ECO:0007669"/>
    <property type="project" value="UniProtKB-KW"/>
</dbReference>
<organism evidence="3 4">
    <name type="scientific">Terriglobus aquaticus</name>
    <dbReference type="NCBI Taxonomy" id="940139"/>
    <lineage>
        <taxon>Bacteria</taxon>
        <taxon>Pseudomonadati</taxon>
        <taxon>Acidobacteriota</taxon>
        <taxon>Terriglobia</taxon>
        <taxon>Terriglobales</taxon>
        <taxon>Acidobacteriaceae</taxon>
        <taxon>Terriglobus</taxon>
    </lineage>
</organism>
<gene>
    <name evidence="3" type="ORF">ACK2TP_12855</name>
</gene>
<evidence type="ECO:0000259" key="2">
    <source>
        <dbReference type="Pfam" id="PF12697"/>
    </source>
</evidence>
<comment type="caution">
    <text evidence="3">The sequence shown here is derived from an EMBL/GenBank/DDBJ whole genome shotgun (WGS) entry which is preliminary data.</text>
</comment>
<dbReference type="Proteomes" id="UP001634747">
    <property type="component" value="Unassembled WGS sequence"/>
</dbReference>
<dbReference type="Gene3D" id="3.40.50.1820">
    <property type="entry name" value="alpha/beta hydrolase"/>
    <property type="match status" value="1"/>
</dbReference>
<accession>A0ABW9KLI4</accession>
<dbReference type="PANTHER" id="PTHR43798">
    <property type="entry name" value="MONOACYLGLYCEROL LIPASE"/>
    <property type="match status" value="1"/>
</dbReference>
<dbReference type="PANTHER" id="PTHR43798:SF31">
    <property type="entry name" value="AB HYDROLASE SUPERFAMILY PROTEIN YCLE"/>
    <property type="match status" value="1"/>
</dbReference>
<reference evidence="3 4" key="1">
    <citation type="submission" date="2024-12" db="EMBL/GenBank/DDBJ databases">
        <authorList>
            <person name="Lee Y."/>
        </authorList>
    </citation>
    <scope>NUCLEOTIDE SEQUENCE [LARGE SCALE GENOMIC DNA]</scope>
    <source>
        <strain evidence="3 4">03SUJ4</strain>
    </source>
</reference>
<protein>
    <submittedName>
        <fullName evidence="3">Alpha/beta fold hydrolase</fullName>
    </submittedName>
</protein>
<dbReference type="RefSeq" id="WP_263411877.1">
    <property type="nucleotide sequence ID" value="NZ_BAABBH010000001.1"/>
</dbReference>
<dbReference type="EMBL" id="JBJYXY010000001">
    <property type="protein sequence ID" value="MFN2976656.1"/>
    <property type="molecule type" value="Genomic_DNA"/>
</dbReference>
<evidence type="ECO:0000313" key="4">
    <source>
        <dbReference type="Proteomes" id="UP001634747"/>
    </source>
</evidence>
<dbReference type="InterPro" id="IPR050266">
    <property type="entry name" value="AB_hydrolase_sf"/>
</dbReference>
<name>A0ABW9KLI4_9BACT</name>